<name>A0A2W5TB11_9BACT</name>
<evidence type="ECO:0000313" key="1">
    <source>
        <dbReference type="EMBL" id="PZR12679.1"/>
    </source>
</evidence>
<protein>
    <recommendedName>
        <fullName evidence="3">Lipoprotein</fullName>
    </recommendedName>
</protein>
<dbReference type="EMBL" id="QFQP01000011">
    <property type="protein sequence ID" value="PZR12679.1"/>
    <property type="molecule type" value="Genomic_DNA"/>
</dbReference>
<proteinExistence type="predicted"/>
<gene>
    <name evidence="1" type="ORF">DI536_13945</name>
</gene>
<dbReference type="AlphaFoldDB" id="A0A2W5TB11"/>
<evidence type="ECO:0008006" key="3">
    <source>
        <dbReference type="Google" id="ProtNLM"/>
    </source>
</evidence>
<comment type="caution">
    <text evidence="1">The sequence shown here is derived from an EMBL/GenBank/DDBJ whole genome shotgun (WGS) entry which is preliminary data.</text>
</comment>
<organism evidence="1 2">
    <name type="scientific">Archangium gephyra</name>
    <dbReference type="NCBI Taxonomy" id="48"/>
    <lineage>
        <taxon>Bacteria</taxon>
        <taxon>Pseudomonadati</taxon>
        <taxon>Myxococcota</taxon>
        <taxon>Myxococcia</taxon>
        <taxon>Myxococcales</taxon>
        <taxon>Cystobacterineae</taxon>
        <taxon>Archangiaceae</taxon>
        <taxon>Archangium</taxon>
    </lineage>
</organism>
<accession>A0A2W5TB11</accession>
<sequence>MRSLIVIASLFLAVACEKPSSASNKRAALNRTGGTTFEIIPSADQHQNCLVYTVSRSGLTRQLTMSRNNQSFDCVAGRPIGGHAYKVPLNEGPVRVYVFFTSQKVNAAAVSQELLDAPDRQALSAMNMRLPGSVTLETLDFAPEEDVAPQVGVVVGADAGTPGSSEDGGAL</sequence>
<dbReference type="Proteomes" id="UP000249061">
    <property type="component" value="Unassembled WGS sequence"/>
</dbReference>
<reference evidence="1 2" key="1">
    <citation type="submission" date="2017-08" db="EMBL/GenBank/DDBJ databases">
        <title>Infants hospitalized years apart are colonized by the same room-sourced microbial strains.</title>
        <authorList>
            <person name="Brooks B."/>
            <person name="Olm M.R."/>
            <person name="Firek B.A."/>
            <person name="Baker R."/>
            <person name="Thomas B.C."/>
            <person name="Morowitz M.J."/>
            <person name="Banfield J.F."/>
        </authorList>
    </citation>
    <scope>NUCLEOTIDE SEQUENCE [LARGE SCALE GENOMIC DNA]</scope>
    <source>
        <strain evidence="1">S2_003_000_R2_14</strain>
    </source>
</reference>
<dbReference type="PROSITE" id="PS51257">
    <property type="entry name" value="PROKAR_LIPOPROTEIN"/>
    <property type="match status" value="1"/>
</dbReference>
<evidence type="ECO:0000313" key="2">
    <source>
        <dbReference type="Proteomes" id="UP000249061"/>
    </source>
</evidence>